<evidence type="ECO:0000256" key="3">
    <source>
        <dbReference type="ARBA" id="ARBA00022771"/>
    </source>
</evidence>
<keyword evidence="8" id="KW-0472">Membrane</keyword>
<comment type="pathway">
    <text evidence="1">Protein modification; protein ubiquitination.</text>
</comment>
<dbReference type="SUPFAM" id="SSF57850">
    <property type="entry name" value="RING/U-box"/>
    <property type="match status" value="1"/>
</dbReference>
<dbReference type="InterPro" id="IPR001841">
    <property type="entry name" value="Znf_RING"/>
</dbReference>
<dbReference type="Pfam" id="PF04536">
    <property type="entry name" value="TPM_phosphatase"/>
    <property type="match status" value="1"/>
</dbReference>
<protein>
    <recommendedName>
        <fullName evidence="9">RING-type domain-containing protein</fullName>
    </recommendedName>
</protein>
<dbReference type="Pfam" id="PF12678">
    <property type="entry name" value="zf-rbx1"/>
    <property type="match status" value="1"/>
</dbReference>
<keyword evidence="3 6" id="KW-0863">Zinc-finger</keyword>
<evidence type="ECO:0000256" key="1">
    <source>
        <dbReference type="ARBA" id="ARBA00004906"/>
    </source>
</evidence>
<feature type="domain" description="RING-type" evidence="9">
    <location>
        <begin position="433"/>
        <end position="456"/>
    </location>
</feature>
<accession>A0ABQ8U980</accession>
<keyword evidence="2" id="KW-0479">Metal-binding</keyword>
<evidence type="ECO:0000256" key="4">
    <source>
        <dbReference type="ARBA" id="ARBA00022786"/>
    </source>
</evidence>
<evidence type="ECO:0000256" key="6">
    <source>
        <dbReference type="PROSITE-ProRule" id="PRU00175"/>
    </source>
</evidence>
<dbReference type="InterPro" id="IPR013083">
    <property type="entry name" value="Znf_RING/FYVE/PHD"/>
</dbReference>
<dbReference type="InterPro" id="IPR024766">
    <property type="entry name" value="Znf_RING_H2"/>
</dbReference>
<keyword evidence="8" id="KW-0812">Transmembrane</keyword>
<sequence length="582" mass="64804">MISLRGTQGTLEGSPKTLRGGCLEIQKGTGEVGSGSTDRGHRTRLASAAVEILERDIMNCRFVRRGRVRPNFLRKVAVPPKGQMAGDVSRYLALCLLPLVFAAAARKVSAADIANPRSHPEKCVPDRKLNEYLDVWGNEQGRLKPSWICDPYGFLRPGDFARLNDDIDRFYEHIVPAYEIGIALVRRNTGDIGVFARSVYDQWGVGEDGRGALLVMAIDHHEMFLATGRQTKKLIPDRAIDQLFDDMGPTLRREDYHAALSLAVDTMISRIEHPSLYKVGFWSRMADVAWWCWDHITLLVYPVIFIGALLASWFSEWADRRRARARLNRLDADLRSTSPARPRCATMCAICLEEFPPEHIRRMEQLCGIGIAALLPLLSPPLHTLLLFATQVTLTIVVLPAAADAPPAPVQVQVTPEQWEALNSGEVETLAGCGHQFHRACIEEWLRTHDQCPLCRQHNPRAPPLPPGLSPKPMQARLCPCSCLCVNYADSVDYADCGAPPGASKDATFDSEPIHRPLWIVRPRPFYRSDMLFMRQRVRYVSQGPAHQRAATRVSGASVRSSTRRSFGGGRSSGGGGRHGRW</sequence>
<feature type="transmembrane region" description="Helical" evidence="8">
    <location>
        <begin position="366"/>
        <end position="389"/>
    </location>
</feature>
<feature type="region of interest" description="Disordered" evidence="7">
    <location>
        <begin position="1"/>
        <end position="20"/>
    </location>
</feature>
<dbReference type="PANTHER" id="PTHR14155">
    <property type="entry name" value="RING FINGER DOMAIN-CONTAINING"/>
    <property type="match status" value="1"/>
</dbReference>
<evidence type="ECO:0000256" key="8">
    <source>
        <dbReference type="SAM" id="Phobius"/>
    </source>
</evidence>
<evidence type="ECO:0000259" key="9">
    <source>
        <dbReference type="PROSITE" id="PS50089"/>
    </source>
</evidence>
<feature type="compositionally biased region" description="Gly residues" evidence="7">
    <location>
        <begin position="567"/>
        <end position="582"/>
    </location>
</feature>
<feature type="transmembrane region" description="Helical" evidence="8">
    <location>
        <begin position="288"/>
        <end position="314"/>
    </location>
</feature>
<keyword evidence="11" id="KW-1185">Reference proteome</keyword>
<keyword evidence="8" id="KW-1133">Transmembrane helix</keyword>
<feature type="region of interest" description="Disordered" evidence="7">
    <location>
        <begin position="544"/>
        <end position="582"/>
    </location>
</feature>
<dbReference type="PROSITE" id="PS50089">
    <property type="entry name" value="ZF_RING_2"/>
    <property type="match status" value="1"/>
</dbReference>
<dbReference type="InterPro" id="IPR053238">
    <property type="entry name" value="RING-H2_zinc_finger"/>
</dbReference>
<keyword evidence="4" id="KW-0833">Ubl conjugation pathway</keyword>
<organism evidence="10 11">
    <name type="scientific">Paratrimastix pyriformis</name>
    <dbReference type="NCBI Taxonomy" id="342808"/>
    <lineage>
        <taxon>Eukaryota</taxon>
        <taxon>Metamonada</taxon>
        <taxon>Preaxostyla</taxon>
        <taxon>Paratrimastigidae</taxon>
        <taxon>Paratrimastix</taxon>
    </lineage>
</organism>
<evidence type="ECO:0000256" key="5">
    <source>
        <dbReference type="ARBA" id="ARBA00022833"/>
    </source>
</evidence>
<dbReference type="PANTHER" id="PTHR14155:SF627">
    <property type="entry name" value="OS06G0192800 PROTEIN"/>
    <property type="match status" value="1"/>
</dbReference>
<dbReference type="Gene3D" id="3.10.310.50">
    <property type="match status" value="1"/>
</dbReference>
<name>A0ABQ8U980_9EUKA</name>
<evidence type="ECO:0000313" key="10">
    <source>
        <dbReference type="EMBL" id="KAJ4455876.1"/>
    </source>
</evidence>
<evidence type="ECO:0000256" key="2">
    <source>
        <dbReference type="ARBA" id="ARBA00022723"/>
    </source>
</evidence>
<gene>
    <name evidence="10" type="ORF">PAPYR_9085</name>
</gene>
<reference evidence="10" key="1">
    <citation type="journal article" date="2022" name="bioRxiv">
        <title>Genomics of Preaxostyla Flagellates Illuminates Evolutionary Transitions and the Path Towards Mitochondrial Loss.</title>
        <authorList>
            <person name="Novak L.V.F."/>
            <person name="Treitli S.C."/>
            <person name="Pyrih J."/>
            <person name="Halakuc P."/>
            <person name="Pipaliya S.V."/>
            <person name="Vacek V."/>
            <person name="Brzon O."/>
            <person name="Soukal P."/>
            <person name="Eme L."/>
            <person name="Dacks J.B."/>
            <person name="Karnkowska A."/>
            <person name="Elias M."/>
            <person name="Hampl V."/>
        </authorList>
    </citation>
    <scope>NUCLEOTIDE SEQUENCE</scope>
    <source>
        <strain evidence="10">RCP-MX</strain>
    </source>
</reference>
<dbReference type="Proteomes" id="UP001141327">
    <property type="component" value="Unassembled WGS sequence"/>
</dbReference>
<proteinExistence type="predicted"/>
<keyword evidence="5" id="KW-0862">Zinc</keyword>
<feature type="compositionally biased region" description="Polar residues" evidence="7">
    <location>
        <begin position="1"/>
        <end position="11"/>
    </location>
</feature>
<evidence type="ECO:0000256" key="7">
    <source>
        <dbReference type="SAM" id="MobiDB-lite"/>
    </source>
</evidence>
<comment type="caution">
    <text evidence="10">The sequence shown here is derived from an EMBL/GenBank/DDBJ whole genome shotgun (WGS) entry which is preliminary data.</text>
</comment>
<evidence type="ECO:0000313" key="11">
    <source>
        <dbReference type="Proteomes" id="UP001141327"/>
    </source>
</evidence>
<dbReference type="InterPro" id="IPR007621">
    <property type="entry name" value="TPM_dom"/>
</dbReference>
<dbReference type="EMBL" id="JAPMOS010000090">
    <property type="protein sequence ID" value="KAJ4455876.1"/>
    <property type="molecule type" value="Genomic_DNA"/>
</dbReference>
<dbReference type="Gene3D" id="3.30.40.10">
    <property type="entry name" value="Zinc/RING finger domain, C3HC4 (zinc finger)"/>
    <property type="match status" value="1"/>
</dbReference>